<dbReference type="InterPro" id="IPR036155">
    <property type="entry name" value="Crypto/Photolyase_N_sf"/>
</dbReference>
<gene>
    <name evidence="15" type="ORF">HAKA00212_LOCUS15920</name>
</gene>
<dbReference type="PROSITE" id="PS01083">
    <property type="entry name" value="DNA_PHOTOLYASES_2_1"/>
    <property type="match status" value="1"/>
</dbReference>
<evidence type="ECO:0000256" key="10">
    <source>
        <dbReference type="ARBA" id="ARBA00023239"/>
    </source>
</evidence>
<dbReference type="FunFam" id="1.10.579.10:FF:000002">
    <property type="entry name" value="Deoxyribodipyrimidine photolyase"/>
    <property type="match status" value="1"/>
</dbReference>
<dbReference type="Pfam" id="PF00875">
    <property type="entry name" value="DNA_photolyase"/>
    <property type="match status" value="1"/>
</dbReference>
<feature type="compositionally biased region" description="Basic residues" evidence="13">
    <location>
        <begin position="564"/>
        <end position="577"/>
    </location>
</feature>
<comment type="cofactor">
    <cofactor evidence="1">
        <name>FAD</name>
        <dbReference type="ChEBI" id="CHEBI:57692"/>
    </cofactor>
</comment>
<evidence type="ECO:0000256" key="9">
    <source>
        <dbReference type="ARBA" id="ARBA00023204"/>
    </source>
</evidence>
<dbReference type="SUPFAM" id="SSF52425">
    <property type="entry name" value="Cryptochrome/photolyase, N-terminal domain"/>
    <property type="match status" value="1"/>
</dbReference>
<dbReference type="GO" id="GO:0003904">
    <property type="term" value="F:deoxyribodipyrimidine photo-lyase activity"/>
    <property type="evidence" value="ECO:0007669"/>
    <property type="project" value="UniProtKB-EC"/>
</dbReference>
<keyword evidence="6" id="KW-0227">DNA damage</keyword>
<dbReference type="InterPro" id="IPR014729">
    <property type="entry name" value="Rossmann-like_a/b/a_fold"/>
</dbReference>
<dbReference type="GO" id="GO:0003677">
    <property type="term" value="F:DNA binding"/>
    <property type="evidence" value="ECO:0007669"/>
    <property type="project" value="UniProtKB-KW"/>
</dbReference>
<dbReference type="Gene3D" id="1.25.40.80">
    <property type="match status" value="1"/>
</dbReference>
<evidence type="ECO:0000256" key="7">
    <source>
        <dbReference type="ARBA" id="ARBA00022827"/>
    </source>
</evidence>
<evidence type="ECO:0000256" key="11">
    <source>
        <dbReference type="ARBA" id="ARBA00031671"/>
    </source>
</evidence>
<dbReference type="NCBIfam" id="TIGR00591">
    <property type="entry name" value="phr2"/>
    <property type="match status" value="1"/>
</dbReference>
<dbReference type="FunFam" id="1.25.40.80:FF:000004">
    <property type="entry name" value="Deoxyribodipyrimidine photolyase"/>
    <property type="match status" value="1"/>
</dbReference>
<feature type="compositionally biased region" description="Low complexity" evidence="13">
    <location>
        <begin position="526"/>
        <end position="538"/>
    </location>
</feature>
<comment type="similarity">
    <text evidence="2">Belongs to the DNA photolyase class-2 family.</text>
</comment>
<accession>A0A7S3XZZ2</accession>
<dbReference type="InterPro" id="IPR006050">
    <property type="entry name" value="DNA_photolyase_N"/>
</dbReference>
<dbReference type="EC" id="4.1.99.3" evidence="3"/>
<feature type="compositionally biased region" description="Basic and acidic residues" evidence="13">
    <location>
        <begin position="544"/>
        <end position="563"/>
    </location>
</feature>
<evidence type="ECO:0000256" key="2">
    <source>
        <dbReference type="ARBA" id="ARBA00006409"/>
    </source>
</evidence>
<dbReference type="Gene3D" id="1.10.579.10">
    <property type="entry name" value="DNA Cyclobutane Dipyrimidine Photolyase, subunit A, domain 3"/>
    <property type="match status" value="1"/>
</dbReference>
<evidence type="ECO:0000256" key="8">
    <source>
        <dbReference type="ARBA" id="ARBA00023125"/>
    </source>
</evidence>
<evidence type="ECO:0000256" key="13">
    <source>
        <dbReference type="SAM" id="MobiDB-lite"/>
    </source>
</evidence>
<dbReference type="InterPro" id="IPR032673">
    <property type="entry name" value="DNA_photolyase_2_CS"/>
</dbReference>
<evidence type="ECO:0000256" key="1">
    <source>
        <dbReference type="ARBA" id="ARBA00001974"/>
    </source>
</evidence>
<feature type="compositionally biased region" description="Low complexity" evidence="13">
    <location>
        <begin position="488"/>
        <end position="497"/>
    </location>
</feature>
<keyword evidence="10" id="KW-0456">Lyase</keyword>
<keyword evidence="8" id="KW-0238">DNA-binding</keyword>
<dbReference type="InterPro" id="IPR052219">
    <property type="entry name" value="Photolyase_Class-2"/>
</dbReference>
<keyword evidence="9" id="KW-0234">DNA repair</keyword>
<dbReference type="PROSITE" id="PS51645">
    <property type="entry name" value="PHR_CRY_ALPHA_BETA"/>
    <property type="match status" value="1"/>
</dbReference>
<dbReference type="GO" id="GO:0009650">
    <property type="term" value="P:UV protection"/>
    <property type="evidence" value="ECO:0007669"/>
    <property type="project" value="UniProtKB-ARBA"/>
</dbReference>
<proteinExistence type="inferred from homology"/>
<protein>
    <recommendedName>
        <fullName evidence="4">Deoxyribodipyrimidine photo-lyase</fullName>
        <ecNumber evidence="3">4.1.99.3</ecNumber>
    </recommendedName>
    <alternativeName>
        <fullName evidence="11">DNA photolyase</fullName>
    </alternativeName>
</protein>
<evidence type="ECO:0000256" key="3">
    <source>
        <dbReference type="ARBA" id="ARBA00013149"/>
    </source>
</evidence>
<evidence type="ECO:0000256" key="5">
    <source>
        <dbReference type="ARBA" id="ARBA00022630"/>
    </source>
</evidence>
<organism evidence="15">
    <name type="scientific">Heterosigma akashiwo</name>
    <name type="common">Chromophytic alga</name>
    <name type="synonym">Heterosigma carterae</name>
    <dbReference type="NCBI Taxonomy" id="2829"/>
    <lineage>
        <taxon>Eukaryota</taxon>
        <taxon>Sar</taxon>
        <taxon>Stramenopiles</taxon>
        <taxon>Ochrophyta</taxon>
        <taxon>Raphidophyceae</taxon>
        <taxon>Chattonellales</taxon>
        <taxon>Chattonellaceae</taxon>
        <taxon>Heterosigma</taxon>
    </lineage>
</organism>
<dbReference type="FunFam" id="3.40.50.620:FF:000110">
    <property type="entry name" value="Deoxyribodipyrimidine photolyase"/>
    <property type="match status" value="1"/>
</dbReference>
<evidence type="ECO:0000256" key="12">
    <source>
        <dbReference type="ARBA" id="ARBA00033999"/>
    </source>
</evidence>
<sequence length="577" mass="63534">MASKRSKATTAANSDQLPSPAEWFDSRRVRCLTEKKEPLDSGRCVVYWMSRDQRAHENWALLYASALATQKGLPLRVVFCLVPKFLDAPIRHFGFMLRGMAEVEAELREKNVPFHLLRGWAPEVLPGFAQEAGAAAVVTDMSPLRVPAGWARDAAAALDGLGAAGPPLHQVDAHNIVPVWVASPKQEYAARTIRSKIHGVLPEFLVPFPELPANTAAAGAPAAPPPEDWDAVIDSLGVDRAVPEVTWLRPGAAAARATLADFCDGGRLKVFADRRNDPNAHALSNLSPYFHYGQLSAQAAILEVKKRSSRHSAGVAAFVEEAVVRRELSDNFCFYQEHYDSLEGCSDWARESLELHAADPREHLYGLDELAEGRTHDDLWNAAQVQMVTEGKMHGFLRMYWAKKILEWTPDPATALQHANYLNDRFSLDGRDPNGYVGTAWSIMGIHDMGWKERPIFGKIRYMNYAGCKRKFNIPAFVARYSSSMPASTAATTMTTKKAVKVKTEGGQSSKVNARKRSSSEDTKQKSGGQKKQAAAAGSKKKKVKEESSADERNDTADKEAPQTKKKGGRKIGTKDK</sequence>
<evidence type="ECO:0000256" key="6">
    <source>
        <dbReference type="ARBA" id="ARBA00022763"/>
    </source>
</evidence>
<dbReference type="PANTHER" id="PTHR10211">
    <property type="entry name" value="DEOXYRIBODIPYRIMIDINE PHOTOLYASE"/>
    <property type="match status" value="1"/>
</dbReference>
<dbReference type="Gene3D" id="3.40.50.620">
    <property type="entry name" value="HUPs"/>
    <property type="match status" value="1"/>
</dbReference>
<dbReference type="InterPro" id="IPR036134">
    <property type="entry name" value="Crypto/Photolyase_FAD-like_sf"/>
</dbReference>
<keyword evidence="7" id="KW-0274">FAD</keyword>
<dbReference type="GO" id="GO:0000719">
    <property type="term" value="P:photoreactive repair"/>
    <property type="evidence" value="ECO:0007669"/>
    <property type="project" value="TreeGrafter"/>
</dbReference>
<feature type="region of interest" description="Disordered" evidence="13">
    <location>
        <begin position="488"/>
        <end position="577"/>
    </location>
</feature>
<dbReference type="InterPro" id="IPR008148">
    <property type="entry name" value="DNA_photolyase_2"/>
</dbReference>
<comment type="catalytic activity">
    <reaction evidence="12">
        <text>cyclobutadipyrimidine (in DNA) = 2 pyrimidine residues (in DNA).</text>
        <dbReference type="EC" id="4.1.99.3"/>
    </reaction>
</comment>
<evidence type="ECO:0000313" key="15">
    <source>
        <dbReference type="EMBL" id="CAE0637146.1"/>
    </source>
</evidence>
<evidence type="ECO:0000256" key="4">
    <source>
        <dbReference type="ARBA" id="ARBA00014046"/>
    </source>
</evidence>
<dbReference type="AlphaFoldDB" id="A0A7S3XZZ2"/>
<dbReference type="PROSITE" id="PS01084">
    <property type="entry name" value="DNA_PHOTOLYASES_2_2"/>
    <property type="match status" value="1"/>
</dbReference>
<dbReference type="PANTHER" id="PTHR10211:SF0">
    <property type="entry name" value="DEOXYRIBODIPYRIMIDINE PHOTO-LYASE"/>
    <property type="match status" value="1"/>
</dbReference>
<keyword evidence="5" id="KW-0285">Flavoprotein</keyword>
<feature type="domain" description="Photolyase/cryptochrome alpha/beta" evidence="14">
    <location>
        <begin position="43"/>
        <end position="179"/>
    </location>
</feature>
<name>A0A7S3XZZ2_HETAK</name>
<reference evidence="15" key="1">
    <citation type="submission" date="2021-01" db="EMBL/GenBank/DDBJ databases">
        <authorList>
            <person name="Corre E."/>
            <person name="Pelletier E."/>
            <person name="Niang G."/>
            <person name="Scheremetjew M."/>
            <person name="Finn R."/>
            <person name="Kale V."/>
            <person name="Holt S."/>
            <person name="Cochrane G."/>
            <person name="Meng A."/>
            <person name="Brown T."/>
            <person name="Cohen L."/>
        </authorList>
    </citation>
    <scope>NUCLEOTIDE SEQUENCE</scope>
    <source>
        <strain evidence="15">CCMP3107</strain>
    </source>
</reference>
<evidence type="ECO:0000259" key="14">
    <source>
        <dbReference type="PROSITE" id="PS51645"/>
    </source>
</evidence>
<dbReference type="EMBL" id="HBIU01034596">
    <property type="protein sequence ID" value="CAE0637146.1"/>
    <property type="molecule type" value="Transcribed_RNA"/>
</dbReference>
<dbReference type="SUPFAM" id="SSF48173">
    <property type="entry name" value="Cryptochrome/photolyase FAD-binding domain"/>
    <property type="match status" value="1"/>
</dbReference>